<dbReference type="InterPro" id="IPR036582">
    <property type="entry name" value="Mao_N_sf"/>
</dbReference>
<dbReference type="InterPro" id="IPR012854">
    <property type="entry name" value="Cu_amine_oxidase-like_N"/>
</dbReference>
<evidence type="ECO:0000313" key="3">
    <source>
        <dbReference type="EMBL" id="MSB18745.1"/>
    </source>
</evidence>
<feature type="domain" description="Cell wall hydrolase SleB" evidence="1">
    <location>
        <begin position="228"/>
        <end position="330"/>
    </location>
</feature>
<sequence length="331" mass="36366">MVSALSLLAHQPSSRDYYISFFEYVKRKIEKNQKKREVRKTLCLAKGRGERLQSGYKTKKGCGTMKKLVLAVALSAALVTNGQAASAGPLRVNGAPVDASGSYVHQNTTYVPLRTITEALRPDAEVDWVKDRAVVRAEGLKLTARPGDAYIEANGRTLYAKDGVHLKAGRTLVPVRVLAEALGATVDWNPATGVVSVNGGGSATTQPDYNREDKLYWLSRIISAESRGEPLEGQIAVGNVVLNRVDSPDFPDTIYGVIFDDRWGGQFTPVRNGTIYQEPTEQSIQAANLCLEGVNVAKDSLYFLAPALTNNHWIMENRTHVMTIGAHWFYR</sequence>
<dbReference type="Proteomes" id="UP000434475">
    <property type="component" value="Unassembled WGS sequence"/>
</dbReference>
<gene>
    <name evidence="3" type="ORF">GKE97_04345</name>
</gene>
<dbReference type="GO" id="GO:0016787">
    <property type="term" value="F:hydrolase activity"/>
    <property type="evidence" value="ECO:0007669"/>
    <property type="project" value="InterPro"/>
</dbReference>
<dbReference type="Gene3D" id="3.30.457.10">
    <property type="entry name" value="Copper amine oxidase-like, N-terminal domain"/>
    <property type="match status" value="1"/>
</dbReference>
<protein>
    <submittedName>
        <fullName evidence="3">Copper amine oxidase</fullName>
    </submittedName>
</protein>
<evidence type="ECO:0000313" key="4">
    <source>
        <dbReference type="Proteomes" id="UP000434475"/>
    </source>
</evidence>
<evidence type="ECO:0000259" key="1">
    <source>
        <dbReference type="Pfam" id="PF07486"/>
    </source>
</evidence>
<accession>A0A6I2QXQ4</accession>
<comment type="caution">
    <text evidence="3">The sequence shown here is derived from an EMBL/GenBank/DDBJ whole genome shotgun (WGS) entry which is preliminary data.</text>
</comment>
<feature type="domain" description="Copper amine oxidase-like N-terminal" evidence="2">
    <location>
        <begin position="92"/>
        <end position="196"/>
    </location>
</feature>
<dbReference type="AlphaFoldDB" id="A0A6I2QXQ4"/>
<name>A0A6I2QXQ4_FLAPL</name>
<evidence type="ECO:0000259" key="2">
    <source>
        <dbReference type="Pfam" id="PF07833"/>
    </source>
</evidence>
<organism evidence="3 4">
    <name type="scientific">Flavonifractor plautii</name>
    <name type="common">Fusobacterium plautii</name>
    <dbReference type="NCBI Taxonomy" id="292800"/>
    <lineage>
        <taxon>Bacteria</taxon>
        <taxon>Bacillati</taxon>
        <taxon>Bacillota</taxon>
        <taxon>Clostridia</taxon>
        <taxon>Eubacteriales</taxon>
        <taxon>Oscillospiraceae</taxon>
        <taxon>Flavonifractor</taxon>
    </lineage>
</organism>
<dbReference type="InterPro" id="IPR042047">
    <property type="entry name" value="SleB_dom1"/>
</dbReference>
<dbReference type="EMBL" id="WKPR01000004">
    <property type="protein sequence ID" value="MSB18745.1"/>
    <property type="molecule type" value="Genomic_DNA"/>
</dbReference>
<dbReference type="Gene3D" id="1.10.10.2520">
    <property type="entry name" value="Cell wall hydrolase SleB, domain 1"/>
    <property type="match status" value="1"/>
</dbReference>
<proteinExistence type="predicted"/>
<dbReference type="Pfam" id="PF07486">
    <property type="entry name" value="Hydrolase_2"/>
    <property type="match status" value="1"/>
</dbReference>
<dbReference type="SUPFAM" id="SSF55383">
    <property type="entry name" value="Copper amine oxidase, domain N"/>
    <property type="match status" value="1"/>
</dbReference>
<reference evidence="3 4" key="1">
    <citation type="journal article" date="2019" name="Nat. Med.">
        <title>A library of human gut bacterial isolates paired with longitudinal multiomics data enables mechanistic microbiome research.</title>
        <authorList>
            <person name="Poyet M."/>
            <person name="Groussin M."/>
            <person name="Gibbons S.M."/>
            <person name="Avila-Pacheco J."/>
            <person name="Jiang X."/>
            <person name="Kearney S.M."/>
            <person name="Perrotta A.R."/>
            <person name="Berdy B."/>
            <person name="Zhao S."/>
            <person name="Lieberman T.D."/>
            <person name="Swanson P.K."/>
            <person name="Smith M."/>
            <person name="Roesemann S."/>
            <person name="Alexander J.E."/>
            <person name="Rich S.A."/>
            <person name="Livny J."/>
            <person name="Vlamakis H."/>
            <person name="Clish C."/>
            <person name="Bullock K."/>
            <person name="Deik A."/>
            <person name="Scott J."/>
            <person name="Pierce K.A."/>
            <person name="Xavier R.J."/>
            <person name="Alm E.J."/>
        </authorList>
    </citation>
    <scope>NUCLEOTIDE SEQUENCE [LARGE SCALE GENOMIC DNA]</scope>
    <source>
        <strain evidence="3 4">BIOML-A2</strain>
    </source>
</reference>
<dbReference type="InterPro" id="IPR011105">
    <property type="entry name" value="Cell_wall_hydrolase_SleB"/>
</dbReference>
<dbReference type="Pfam" id="PF07833">
    <property type="entry name" value="Cu_amine_oxidN1"/>
    <property type="match status" value="1"/>
</dbReference>